<dbReference type="RefSeq" id="WP_346189801.1">
    <property type="nucleotide sequence ID" value="NZ_BAABRL010000013.1"/>
</dbReference>
<proteinExistence type="predicted"/>
<keyword evidence="1" id="KW-0472">Membrane</keyword>
<evidence type="ECO:0000313" key="3">
    <source>
        <dbReference type="Proteomes" id="UP001424741"/>
    </source>
</evidence>
<feature type="transmembrane region" description="Helical" evidence="1">
    <location>
        <begin position="28"/>
        <end position="46"/>
    </location>
</feature>
<dbReference type="EMBL" id="BAABRL010000013">
    <property type="protein sequence ID" value="GAA5497271.1"/>
    <property type="molecule type" value="Genomic_DNA"/>
</dbReference>
<sequence length="119" mass="13561">MRIYILGLGVIIGIIMFIYEADSRYTEIPLGLYLLPVALILASAFWRDTTEKSAYYKTYQRIYACLAEGPLTMDELITALAKISLHQDREWFGQVIGIMLEEKQLIVKDGRVQIPDSGE</sequence>
<gene>
    <name evidence="2" type="ORF">Rhal01_03464</name>
</gene>
<name>A0ABP9V887_9BACT</name>
<keyword evidence="1" id="KW-0812">Transmembrane</keyword>
<protein>
    <submittedName>
        <fullName evidence="2">Uncharacterized protein</fullName>
    </submittedName>
</protein>
<accession>A0ABP9V887</accession>
<feature type="transmembrane region" description="Helical" evidence="1">
    <location>
        <begin position="5"/>
        <end position="22"/>
    </location>
</feature>
<keyword evidence="1" id="KW-1133">Transmembrane helix</keyword>
<evidence type="ECO:0000313" key="2">
    <source>
        <dbReference type="EMBL" id="GAA5497271.1"/>
    </source>
</evidence>
<organism evidence="2 3">
    <name type="scientific">Rubritalea halochordaticola</name>
    <dbReference type="NCBI Taxonomy" id="714537"/>
    <lineage>
        <taxon>Bacteria</taxon>
        <taxon>Pseudomonadati</taxon>
        <taxon>Verrucomicrobiota</taxon>
        <taxon>Verrucomicrobiia</taxon>
        <taxon>Verrucomicrobiales</taxon>
        <taxon>Rubritaleaceae</taxon>
        <taxon>Rubritalea</taxon>
    </lineage>
</organism>
<comment type="caution">
    <text evidence="2">The sequence shown here is derived from an EMBL/GenBank/DDBJ whole genome shotgun (WGS) entry which is preliminary data.</text>
</comment>
<reference evidence="2 3" key="1">
    <citation type="submission" date="2024-02" db="EMBL/GenBank/DDBJ databases">
        <title>Rubritalea halochordaticola NBRC 107102.</title>
        <authorList>
            <person name="Ichikawa N."/>
            <person name="Katano-Makiyama Y."/>
            <person name="Hidaka K."/>
        </authorList>
    </citation>
    <scope>NUCLEOTIDE SEQUENCE [LARGE SCALE GENOMIC DNA]</scope>
    <source>
        <strain evidence="2 3">NBRC 107102</strain>
    </source>
</reference>
<keyword evidence="3" id="KW-1185">Reference proteome</keyword>
<evidence type="ECO:0000256" key="1">
    <source>
        <dbReference type="SAM" id="Phobius"/>
    </source>
</evidence>
<dbReference type="Proteomes" id="UP001424741">
    <property type="component" value="Unassembled WGS sequence"/>
</dbReference>